<accession>A0A1B9C1Q5</accession>
<evidence type="ECO:0000313" key="2">
    <source>
        <dbReference type="EMBL" id="OCB03902.1"/>
    </source>
</evidence>
<comment type="caution">
    <text evidence="2">The sequence shown here is derived from an EMBL/GenBank/DDBJ whole genome shotgun (WGS) entry which is preliminary data.</text>
</comment>
<evidence type="ECO:0000256" key="1">
    <source>
        <dbReference type="SAM" id="MobiDB-lite"/>
    </source>
</evidence>
<sequence length="150" mass="16991">MSELEVTAISGTQLLKHVKELMKIHEIMDGSGSLYLKDINQEVTKDQVKGVQQFVYAGLKAQGIAFEEKKISGVISQTLFRLQRRLSEFIGPIKPKPRQMKPHQVQAKSKPTLSANKVNPRIETRQIVIQVTVKKARNFHYPRDLQGGDL</sequence>
<feature type="region of interest" description="Disordered" evidence="1">
    <location>
        <begin position="94"/>
        <end position="113"/>
    </location>
</feature>
<dbReference type="RefSeq" id="WP_065412520.1">
    <property type="nucleotide sequence ID" value="NZ_MASQ01000033.1"/>
</dbReference>
<proteinExistence type="predicted"/>
<dbReference type="Proteomes" id="UP000093129">
    <property type="component" value="Unassembled WGS sequence"/>
</dbReference>
<evidence type="ECO:0000313" key="3">
    <source>
        <dbReference type="Proteomes" id="UP000093129"/>
    </source>
</evidence>
<protein>
    <submittedName>
        <fullName evidence="2">Uncharacterized protein</fullName>
    </submittedName>
</protein>
<dbReference type="EMBL" id="MASQ01000033">
    <property type="protein sequence ID" value="OCB03902.1"/>
    <property type="molecule type" value="Genomic_DNA"/>
</dbReference>
<reference evidence="2 3" key="1">
    <citation type="submission" date="2016-07" db="EMBL/GenBank/DDBJ databases">
        <title>Draft genome of a psychrotolerant acidophile Acidithiobacillus ferrivorans strain YL15.</title>
        <authorList>
            <person name="Peng T."/>
            <person name="Ma L."/>
            <person name="Nan M."/>
            <person name="An N."/>
            <person name="Wang M."/>
            <person name="Qiu G."/>
            <person name="Zeng W."/>
        </authorList>
    </citation>
    <scope>NUCLEOTIDE SEQUENCE [LARGE SCALE GENOMIC DNA]</scope>
    <source>
        <strain evidence="2 3">YL15</strain>
    </source>
</reference>
<organism evidence="2 3">
    <name type="scientific">Acidithiobacillus ferrivorans</name>
    <dbReference type="NCBI Taxonomy" id="160808"/>
    <lineage>
        <taxon>Bacteria</taxon>
        <taxon>Pseudomonadati</taxon>
        <taxon>Pseudomonadota</taxon>
        <taxon>Acidithiobacillia</taxon>
        <taxon>Acidithiobacillales</taxon>
        <taxon>Acidithiobacillaceae</taxon>
        <taxon>Acidithiobacillus</taxon>
    </lineage>
</organism>
<dbReference type="AlphaFoldDB" id="A0A1B9C1Q5"/>
<gene>
    <name evidence="2" type="ORF">BBC27_05770</name>
</gene>
<name>A0A1B9C1Q5_9PROT</name>